<reference evidence="2 3" key="1">
    <citation type="journal article" date="2019" name="Sci. Rep.">
        <title>Orb-weaving spider Araneus ventricosus genome elucidates the spidroin gene catalogue.</title>
        <authorList>
            <person name="Kono N."/>
            <person name="Nakamura H."/>
            <person name="Ohtoshi R."/>
            <person name="Moran D.A.P."/>
            <person name="Shinohara A."/>
            <person name="Yoshida Y."/>
            <person name="Fujiwara M."/>
            <person name="Mori M."/>
            <person name="Tomita M."/>
            <person name="Arakawa K."/>
        </authorList>
    </citation>
    <scope>NUCLEOTIDE SEQUENCE [LARGE SCALE GENOMIC DNA]</scope>
</reference>
<dbReference type="EMBL" id="BGPR01002230">
    <property type="protein sequence ID" value="GBM70095.1"/>
    <property type="molecule type" value="Genomic_DNA"/>
</dbReference>
<evidence type="ECO:0000313" key="3">
    <source>
        <dbReference type="Proteomes" id="UP000499080"/>
    </source>
</evidence>
<proteinExistence type="predicted"/>
<keyword evidence="3" id="KW-1185">Reference proteome</keyword>
<accession>A0A4Y2HXX6</accession>
<dbReference type="Proteomes" id="UP000499080">
    <property type="component" value="Unassembled WGS sequence"/>
</dbReference>
<dbReference type="AlphaFoldDB" id="A0A4Y2HXX6"/>
<evidence type="ECO:0000256" key="1">
    <source>
        <dbReference type="SAM" id="MobiDB-lite"/>
    </source>
</evidence>
<organism evidence="2 3">
    <name type="scientific">Araneus ventricosus</name>
    <name type="common">Orbweaver spider</name>
    <name type="synonym">Epeira ventricosa</name>
    <dbReference type="NCBI Taxonomy" id="182803"/>
    <lineage>
        <taxon>Eukaryota</taxon>
        <taxon>Metazoa</taxon>
        <taxon>Ecdysozoa</taxon>
        <taxon>Arthropoda</taxon>
        <taxon>Chelicerata</taxon>
        <taxon>Arachnida</taxon>
        <taxon>Araneae</taxon>
        <taxon>Araneomorphae</taxon>
        <taxon>Entelegynae</taxon>
        <taxon>Araneoidea</taxon>
        <taxon>Araneidae</taxon>
        <taxon>Araneus</taxon>
    </lineage>
</organism>
<evidence type="ECO:0000313" key="2">
    <source>
        <dbReference type="EMBL" id="GBM70095.1"/>
    </source>
</evidence>
<gene>
    <name evidence="2" type="ORF">AVEN_237201_1</name>
</gene>
<sequence length="283" mass="32725">MTSLTNKPSHVTMRANEKRPHSLLCRIRKYASAANRRVAKGFKRTVFWPVTFRLTTAPVNTALRVFRFRSARTRAVPVCDVSFQTCKDESRTCLRCFVSDMQKREPYLSAMFRFRMFKSESRACLRCFVSLIQDESRTCRVRFRRAGTRAVPNACDISFPDVQDREPVPVCDVSFQTYKVRAVPVCDVSFRHAKNESVPVCDVSFQTFKVRARYCLRCFVSDVQDREPYLSAMFRLRRARTRAVPVCDVSVGFRFLTMRQTRTRTATTTTSERETGSTTSSSR</sequence>
<comment type="caution">
    <text evidence="2">The sequence shown here is derived from an EMBL/GenBank/DDBJ whole genome shotgun (WGS) entry which is preliminary data.</text>
</comment>
<protein>
    <submittedName>
        <fullName evidence="2">Uncharacterized protein</fullName>
    </submittedName>
</protein>
<feature type="region of interest" description="Disordered" evidence="1">
    <location>
        <begin position="264"/>
        <end position="283"/>
    </location>
</feature>
<name>A0A4Y2HXX6_ARAVE</name>